<dbReference type="Proteomes" id="UP000268908">
    <property type="component" value="Unassembled WGS sequence"/>
</dbReference>
<sequence>MIEPFDSEAGYRAAIDATIQAACRELRLFDGDLERMALDDASRNAMLLHFLADDANRRMHIIVHDPAPLRTRHPRLLNLIRLHGHQIEIRQTPDHLRHLADRFVLADASHGAIRFHADHARGKQVSADTKEIHPYWQRFDDLWLECQVCTPSTAGI</sequence>
<evidence type="ECO:0000259" key="1">
    <source>
        <dbReference type="Pfam" id="PF25559"/>
    </source>
</evidence>
<comment type="caution">
    <text evidence="2">The sequence shown here is derived from an EMBL/GenBank/DDBJ whole genome shotgun (WGS) entry which is preliminary data.</text>
</comment>
<evidence type="ECO:0000313" key="2">
    <source>
        <dbReference type="EMBL" id="RLJ64752.1"/>
    </source>
</evidence>
<gene>
    <name evidence="2" type="ORF">DFR35_1398</name>
</gene>
<reference evidence="2 3" key="1">
    <citation type="submission" date="2018-10" db="EMBL/GenBank/DDBJ databases">
        <title>Genomic Encyclopedia of Type Strains, Phase IV (KMG-IV): sequencing the most valuable type-strain genomes for metagenomic binning, comparative biology and taxonomic classification.</title>
        <authorList>
            <person name="Goeker M."/>
        </authorList>
    </citation>
    <scope>NUCLEOTIDE SEQUENCE [LARGE SCALE GENOMIC DNA]</scope>
    <source>
        <strain evidence="2 3">DSM 26916</strain>
    </source>
</reference>
<keyword evidence="3" id="KW-1185">Reference proteome</keyword>
<dbReference type="Pfam" id="PF25559">
    <property type="entry name" value="DUF7931"/>
    <property type="match status" value="1"/>
</dbReference>
<organism evidence="2 3">
    <name type="scientific">Sulfurisoma sediminicola</name>
    <dbReference type="NCBI Taxonomy" id="1381557"/>
    <lineage>
        <taxon>Bacteria</taxon>
        <taxon>Pseudomonadati</taxon>
        <taxon>Pseudomonadota</taxon>
        <taxon>Betaproteobacteria</taxon>
        <taxon>Nitrosomonadales</taxon>
        <taxon>Sterolibacteriaceae</taxon>
        <taxon>Sulfurisoma</taxon>
    </lineage>
</organism>
<dbReference type="AlphaFoldDB" id="A0A497XCR2"/>
<name>A0A497XCR2_9PROT</name>
<feature type="domain" description="DUF7931" evidence="1">
    <location>
        <begin position="11"/>
        <end position="150"/>
    </location>
</feature>
<dbReference type="EMBL" id="RCCI01000005">
    <property type="protein sequence ID" value="RLJ64752.1"/>
    <property type="molecule type" value="Genomic_DNA"/>
</dbReference>
<proteinExistence type="predicted"/>
<protein>
    <recommendedName>
        <fullName evidence="1">DUF7931 domain-containing protein</fullName>
    </recommendedName>
</protein>
<dbReference type="InterPro" id="IPR057691">
    <property type="entry name" value="DUF7931"/>
</dbReference>
<evidence type="ECO:0000313" key="3">
    <source>
        <dbReference type="Proteomes" id="UP000268908"/>
    </source>
</evidence>
<dbReference type="OrthoDB" id="9179759at2"/>
<accession>A0A497XCR2</accession>
<dbReference type="RefSeq" id="WP_121241035.1">
    <property type="nucleotide sequence ID" value="NZ_BHVV01000006.1"/>
</dbReference>